<evidence type="ECO:0000313" key="2">
    <source>
        <dbReference type="Proteomes" id="UP000008414"/>
    </source>
</evidence>
<dbReference type="GeneID" id="40233676"/>
<evidence type="ECO:0000313" key="1">
    <source>
        <dbReference type="EMBL" id="AEK09404.1"/>
    </source>
</evidence>
<dbReference type="OrthoDB" id="18796at10239"/>
<dbReference type="RefSeq" id="YP_009636930.1">
    <property type="nucleotide sequence ID" value="NC_042322.1"/>
</dbReference>
<sequence>MEDDTEAIVEVAMETADEKGVPIVLLGGAPNHPIADLLRMSGAQFLHAQDMSCTPRAVYIIAEPRYGEYRFATGSVVLDQFASIADQPGVTVHRKEVLVDD</sequence>
<organism evidence="1 2">
    <name type="scientific">Mycobacterium phage LittleE</name>
    <dbReference type="NCBI Taxonomy" id="2922212"/>
    <lineage>
        <taxon>Viruses</taxon>
        <taxon>Duplodnaviria</taxon>
        <taxon>Heunggongvirae</taxon>
        <taxon>Uroviricota</taxon>
        <taxon>Caudoviricetes</taxon>
        <taxon>Omegavirus</taxon>
        <taxon>Omegavirus littlee</taxon>
    </lineage>
</organism>
<gene>
    <name evidence="1" type="primary">19</name>
    <name evidence="1" type="ORF">LITTLEE_19</name>
</gene>
<accession>G1D3Q4</accession>
<proteinExistence type="predicted"/>
<dbReference type="EMBL" id="JF937101">
    <property type="protein sequence ID" value="AEK09404.1"/>
    <property type="molecule type" value="Genomic_DNA"/>
</dbReference>
<reference evidence="1 2" key="1">
    <citation type="journal article" date="2012" name="J. Virol.">
        <title>Complete Genome Sequences of 138 Mycobacteriophages.</title>
        <authorList>
            <consortium name="the Science Education Alliance Phage Hunters Advancing Genomics and Evolutionary Science Program"/>
            <consortium name="the KwaZulu-Natal Research Institute for Tuberculosis and HIV Mycobacterial Genetics Course Students"/>
            <consortium name="the Phage Hunters Integrating Research and Education Program"/>
            <person name="Hatfull G.F."/>
        </authorList>
    </citation>
    <scope>NUCLEOTIDE SEQUENCE [LARGE SCALE GENOMIC DNA]</scope>
    <source>
        <strain evidence="1">LittleE</strain>
    </source>
</reference>
<name>G1D3Q4_9CAUD</name>
<keyword evidence="2" id="KW-1185">Reference proteome</keyword>
<dbReference type="Proteomes" id="UP000008414">
    <property type="component" value="Segment"/>
</dbReference>
<protein>
    <submittedName>
        <fullName evidence="1">Uncharacterized protein</fullName>
    </submittedName>
</protein>